<protein>
    <submittedName>
        <fullName evidence="1">Uncharacterized protein</fullName>
    </submittedName>
</protein>
<dbReference type="EMBL" id="JABWUV010000001">
    <property type="protein sequence ID" value="KAF6387675.1"/>
    <property type="molecule type" value="Genomic_DNA"/>
</dbReference>
<organism evidence="1 2">
    <name type="scientific">Myotis myotis</name>
    <name type="common">Greater mouse-eared bat</name>
    <name type="synonym">Vespertilio myotis</name>
    <dbReference type="NCBI Taxonomy" id="51298"/>
    <lineage>
        <taxon>Eukaryota</taxon>
        <taxon>Metazoa</taxon>
        <taxon>Chordata</taxon>
        <taxon>Craniata</taxon>
        <taxon>Vertebrata</taxon>
        <taxon>Euteleostomi</taxon>
        <taxon>Mammalia</taxon>
        <taxon>Eutheria</taxon>
        <taxon>Laurasiatheria</taxon>
        <taxon>Chiroptera</taxon>
        <taxon>Yangochiroptera</taxon>
        <taxon>Vespertilionidae</taxon>
        <taxon>Myotis</taxon>
    </lineage>
</organism>
<evidence type="ECO:0000313" key="2">
    <source>
        <dbReference type="Proteomes" id="UP000527355"/>
    </source>
</evidence>
<sequence>MSLSTPSPHGVTSSAQGRLLLPAAASLGPTDRSAFTLSATGTHLSSRCCYTERLLNWESVYIWEQLGYPTWLAFLEGFSQTQKRSLTKDYVHYCRCTSDCLLITTGVSCQKCLTRGLPALQQPPWPCIPTATSFPSPYSKV</sequence>
<dbReference type="AlphaFoldDB" id="A0A7J8AN74"/>
<reference evidence="1 2" key="1">
    <citation type="journal article" date="2020" name="Nature">
        <title>Six reference-quality genomes reveal evolution of bat adaptations.</title>
        <authorList>
            <person name="Jebb D."/>
            <person name="Huang Z."/>
            <person name="Pippel M."/>
            <person name="Hughes G.M."/>
            <person name="Lavrichenko K."/>
            <person name="Devanna P."/>
            <person name="Winkler S."/>
            <person name="Jermiin L.S."/>
            <person name="Skirmuntt E.C."/>
            <person name="Katzourakis A."/>
            <person name="Burkitt-Gray L."/>
            <person name="Ray D.A."/>
            <person name="Sullivan K.A.M."/>
            <person name="Roscito J.G."/>
            <person name="Kirilenko B.M."/>
            <person name="Davalos L.M."/>
            <person name="Corthals A.P."/>
            <person name="Power M.L."/>
            <person name="Jones G."/>
            <person name="Ransome R.D."/>
            <person name="Dechmann D.K.N."/>
            <person name="Locatelli A.G."/>
            <person name="Puechmaille S.J."/>
            <person name="Fedrigo O."/>
            <person name="Jarvis E.D."/>
            <person name="Hiller M."/>
            <person name="Vernes S.C."/>
            <person name="Myers E.W."/>
            <person name="Teeling E.C."/>
        </authorList>
    </citation>
    <scope>NUCLEOTIDE SEQUENCE [LARGE SCALE GENOMIC DNA]</scope>
    <source>
        <strain evidence="1">MMyoMyo1</strain>
        <tissue evidence="1">Flight muscle</tissue>
    </source>
</reference>
<dbReference type="Proteomes" id="UP000527355">
    <property type="component" value="Unassembled WGS sequence"/>
</dbReference>
<keyword evidence="2" id="KW-1185">Reference proteome</keyword>
<proteinExistence type="predicted"/>
<comment type="caution">
    <text evidence="1">The sequence shown here is derived from an EMBL/GenBank/DDBJ whole genome shotgun (WGS) entry which is preliminary data.</text>
</comment>
<gene>
    <name evidence="1" type="ORF">mMyoMyo1_008138</name>
</gene>
<accession>A0A7J8AN74</accession>
<evidence type="ECO:0000313" key="1">
    <source>
        <dbReference type="EMBL" id="KAF6387675.1"/>
    </source>
</evidence>
<name>A0A7J8AN74_MYOMY</name>